<dbReference type="InterPro" id="IPR051124">
    <property type="entry name" value="Phosphate_Transport_Permease"/>
</dbReference>
<evidence type="ECO:0000259" key="11">
    <source>
        <dbReference type="PROSITE" id="PS50928"/>
    </source>
</evidence>
<sequence length="325" mass="34619">MPACLPFPLFPLFSRFLRRARPARKPSEKTMFSSSRERAIRICLTAIAASSLLALAGIVIFLFTEGLPLFRHVSPLDFLLGDLWYPTEDPGLFGIFPLLVGSVAVTVLSSLLAVPLGVMTAVYLAEIAPPFARRVIKPFVELLAALPSVVLGFLGMVVLAPFLQDVLGAATGLNLLNASLVLAVMSLPTICSVSEDALRAVPRSLREASLALGATRWETIVRVVVPAALSGIGTAIMLGMSRAMGETMVVLMAAGGAAMLPQSLLDPVRPMPASIAAEMAEAPFRSDHYYALFATGIVLFLMTLAFNMIASRIAEKHRQVGSASL</sequence>
<evidence type="ECO:0000256" key="5">
    <source>
        <dbReference type="ARBA" id="ARBA00022592"/>
    </source>
</evidence>
<comment type="caution">
    <text evidence="10">Lacks conserved residue(s) required for the propagation of feature annotation.</text>
</comment>
<evidence type="ECO:0000256" key="8">
    <source>
        <dbReference type="ARBA" id="ARBA00023136"/>
    </source>
</evidence>
<feature type="transmembrane region" description="Helical" evidence="9">
    <location>
        <begin position="39"/>
        <end position="63"/>
    </location>
</feature>
<evidence type="ECO:0000256" key="7">
    <source>
        <dbReference type="ARBA" id="ARBA00022989"/>
    </source>
</evidence>
<dbReference type="Proteomes" id="UP000186323">
    <property type="component" value="Chromosome I"/>
</dbReference>
<organism evidence="12 13">
    <name type="scientific">Desulfovibrio piger</name>
    <dbReference type="NCBI Taxonomy" id="901"/>
    <lineage>
        <taxon>Bacteria</taxon>
        <taxon>Pseudomonadati</taxon>
        <taxon>Thermodesulfobacteriota</taxon>
        <taxon>Desulfovibrionia</taxon>
        <taxon>Desulfovibrionales</taxon>
        <taxon>Desulfovibrionaceae</taxon>
        <taxon>Desulfovibrio</taxon>
    </lineage>
</organism>
<feature type="transmembrane region" description="Helical" evidence="9">
    <location>
        <begin position="219"/>
        <end position="240"/>
    </location>
</feature>
<name>A0A1K1LEW7_9BACT</name>
<dbReference type="EMBL" id="LT630450">
    <property type="protein sequence ID" value="SFV73284.1"/>
    <property type="molecule type" value="Genomic_DNA"/>
</dbReference>
<keyword evidence="5 10" id="KW-0592">Phosphate transport</keyword>
<keyword evidence="13" id="KW-1185">Reference proteome</keyword>
<proteinExistence type="inferred from homology"/>
<keyword evidence="8 9" id="KW-0472">Membrane</keyword>
<dbReference type="InterPro" id="IPR000515">
    <property type="entry name" value="MetI-like"/>
</dbReference>
<feature type="transmembrane region" description="Helical" evidence="9">
    <location>
        <begin position="139"/>
        <end position="163"/>
    </location>
</feature>
<keyword evidence="4 10" id="KW-1003">Cell membrane</keyword>
<evidence type="ECO:0000313" key="13">
    <source>
        <dbReference type="Proteomes" id="UP000186323"/>
    </source>
</evidence>
<keyword evidence="7 9" id="KW-1133">Transmembrane helix</keyword>
<comment type="similarity">
    <text evidence="2 10">Belongs to the binding-protein-dependent transport system permease family. CysTW subfamily.</text>
</comment>
<dbReference type="Pfam" id="PF00528">
    <property type="entry name" value="BPD_transp_1"/>
    <property type="match status" value="1"/>
</dbReference>
<reference evidence="13" key="1">
    <citation type="submission" date="2016-10" db="EMBL/GenBank/DDBJ databases">
        <authorList>
            <person name="Wegmann U."/>
        </authorList>
    </citation>
    <scope>NUCLEOTIDE SEQUENCE [LARGE SCALE GENOMIC DNA]</scope>
</reference>
<comment type="subcellular location">
    <subcellularLocation>
        <location evidence="1 9">Cell membrane</location>
        <topology evidence="1 9">Multi-pass membrane protein</topology>
    </subcellularLocation>
</comment>
<dbReference type="CDD" id="cd06261">
    <property type="entry name" value="TM_PBP2"/>
    <property type="match status" value="1"/>
</dbReference>
<dbReference type="PANTHER" id="PTHR30425:SF1">
    <property type="entry name" value="PHOSPHATE TRANSPORT SYSTEM PERMEASE PROTEIN PSTC"/>
    <property type="match status" value="1"/>
</dbReference>
<keyword evidence="6 9" id="KW-0812">Transmembrane</keyword>
<dbReference type="SUPFAM" id="SSF161098">
    <property type="entry name" value="MetI-like"/>
    <property type="match status" value="1"/>
</dbReference>
<protein>
    <recommendedName>
        <fullName evidence="10">Phosphate transport system permease protein</fullName>
    </recommendedName>
</protein>
<dbReference type="InterPro" id="IPR011864">
    <property type="entry name" value="Phosphate_PstC"/>
</dbReference>
<dbReference type="KEGG" id="dpg:DESPIGER_1439"/>
<accession>A0A1K1LEW7</accession>
<dbReference type="PROSITE" id="PS50928">
    <property type="entry name" value="ABC_TM1"/>
    <property type="match status" value="1"/>
</dbReference>
<evidence type="ECO:0000256" key="6">
    <source>
        <dbReference type="ARBA" id="ARBA00022692"/>
    </source>
</evidence>
<dbReference type="NCBIfam" id="TIGR02138">
    <property type="entry name" value="phosphate_pstC"/>
    <property type="match status" value="1"/>
</dbReference>
<dbReference type="AlphaFoldDB" id="A0A1K1LEW7"/>
<feature type="transmembrane region" description="Helical" evidence="9">
    <location>
        <begin position="289"/>
        <end position="309"/>
    </location>
</feature>
<dbReference type="GO" id="GO:0005886">
    <property type="term" value="C:plasma membrane"/>
    <property type="evidence" value="ECO:0007669"/>
    <property type="project" value="UniProtKB-SubCell"/>
</dbReference>
<dbReference type="Gene3D" id="1.10.3720.10">
    <property type="entry name" value="MetI-like"/>
    <property type="match status" value="1"/>
</dbReference>
<feature type="domain" description="ABC transmembrane type-1" evidence="11">
    <location>
        <begin position="99"/>
        <end position="310"/>
    </location>
</feature>
<evidence type="ECO:0000256" key="2">
    <source>
        <dbReference type="ARBA" id="ARBA00007069"/>
    </source>
</evidence>
<evidence type="ECO:0000313" key="12">
    <source>
        <dbReference type="EMBL" id="SFV73284.1"/>
    </source>
</evidence>
<feature type="transmembrane region" description="Helical" evidence="9">
    <location>
        <begin position="92"/>
        <end position="118"/>
    </location>
</feature>
<evidence type="ECO:0000256" key="1">
    <source>
        <dbReference type="ARBA" id="ARBA00004651"/>
    </source>
</evidence>
<evidence type="ECO:0000256" key="3">
    <source>
        <dbReference type="ARBA" id="ARBA00022448"/>
    </source>
</evidence>
<dbReference type="GO" id="GO:0006817">
    <property type="term" value="P:phosphate ion transport"/>
    <property type="evidence" value="ECO:0007669"/>
    <property type="project" value="UniProtKB-KW"/>
</dbReference>
<evidence type="ECO:0000256" key="10">
    <source>
        <dbReference type="RuleBase" id="RU363054"/>
    </source>
</evidence>
<evidence type="ECO:0000256" key="4">
    <source>
        <dbReference type="ARBA" id="ARBA00022475"/>
    </source>
</evidence>
<comment type="function">
    <text evidence="10">Part of the binding-protein-dependent transport system for phosphate; probably responsible for the translocation of the substrate across the membrane.</text>
</comment>
<evidence type="ECO:0000256" key="9">
    <source>
        <dbReference type="RuleBase" id="RU363032"/>
    </source>
</evidence>
<dbReference type="PANTHER" id="PTHR30425">
    <property type="entry name" value="PHOSPHATE TRANSPORT SYSTEM PERMEASE PROTEIN PST"/>
    <property type="match status" value="1"/>
</dbReference>
<keyword evidence="3 9" id="KW-0813">Transport</keyword>
<dbReference type="InterPro" id="IPR035906">
    <property type="entry name" value="MetI-like_sf"/>
</dbReference>
<gene>
    <name evidence="12" type="ORF">DESPIGER_1439</name>
</gene>
<dbReference type="GO" id="GO:0005315">
    <property type="term" value="F:phosphate transmembrane transporter activity"/>
    <property type="evidence" value="ECO:0007669"/>
    <property type="project" value="InterPro"/>
</dbReference>